<organism evidence="4 5">
    <name type="scientific">Pseudovirgaria hyperparasitica</name>
    <dbReference type="NCBI Taxonomy" id="470096"/>
    <lineage>
        <taxon>Eukaryota</taxon>
        <taxon>Fungi</taxon>
        <taxon>Dikarya</taxon>
        <taxon>Ascomycota</taxon>
        <taxon>Pezizomycotina</taxon>
        <taxon>Dothideomycetes</taxon>
        <taxon>Dothideomycetes incertae sedis</taxon>
        <taxon>Acrospermales</taxon>
        <taxon>Acrospermaceae</taxon>
        <taxon>Pseudovirgaria</taxon>
    </lineage>
</organism>
<dbReference type="SUPFAM" id="SSF109993">
    <property type="entry name" value="VPS9 domain"/>
    <property type="match status" value="1"/>
</dbReference>
<dbReference type="Gene3D" id="3.30.1520.10">
    <property type="entry name" value="Phox-like domain"/>
    <property type="match status" value="1"/>
</dbReference>
<dbReference type="InterPro" id="IPR036770">
    <property type="entry name" value="Ankyrin_rpt-contain_sf"/>
</dbReference>
<dbReference type="SUPFAM" id="SSF64268">
    <property type="entry name" value="PX domain"/>
    <property type="match status" value="1"/>
</dbReference>
<dbReference type="GO" id="GO:0097422">
    <property type="term" value="C:tubular endosome"/>
    <property type="evidence" value="ECO:0007669"/>
    <property type="project" value="TreeGrafter"/>
</dbReference>
<comment type="similarity">
    <text evidence="1">Belongs to the UPF0507 family.</text>
</comment>
<dbReference type="GO" id="GO:0000149">
    <property type="term" value="F:SNARE binding"/>
    <property type="evidence" value="ECO:0007669"/>
    <property type="project" value="TreeGrafter"/>
</dbReference>
<dbReference type="GO" id="GO:0045022">
    <property type="term" value="P:early endosome to late endosome transport"/>
    <property type="evidence" value="ECO:0007669"/>
    <property type="project" value="TreeGrafter"/>
</dbReference>
<feature type="region of interest" description="Disordered" evidence="2">
    <location>
        <begin position="1290"/>
        <end position="1332"/>
    </location>
</feature>
<proteinExistence type="inferred from homology"/>
<evidence type="ECO:0000259" key="3">
    <source>
        <dbReference type="PROSITE" id="PS51205"/>
    </source>
</evidence>
<dbReference type="GO" id="GO:0005769">
    <property type="term" value="C:early endosome"/>
    <property type="evidence" value="ECO:0007669"/>
    <property type="project" value="TreeGrafter"/>
</dbReference>
<reference evidence="4" key="1">
    <citation type="journal article" date="2020" name="Stud. Mycol.">
        <title>101 Dothideomycetes genomes: a test case for predicting lifestyles and emergence of pathogens.</title>
        <authorList>
            <person name="Haridas S."/>
            <person name="Albert R."/>
            <person name="Binder M."/>
            <person name="Bloem J."/>
            <person name="Labutti K."/>
            <person name="Salamov A."/>
            <person name="Andreopoulos B."/>
            <person name="Baker S."/>
            <person name="Barry K."/>
            <person name="Bills G."/>
            <person name="Bluhm B."/>
            <person name="Cannon C."/>
            <person name="Castanera R."/>
            <person name="Culley D."/>
            <person name="Daum C."/>
            <person name="Ezra D."/>
            <person name="Gonzalez J."/>
            <person name="Henrissat B."/>
            <person name="Kuo A."/>
            <person name="Liang C."/>
            <person name="Lipzen A."/>
            <person name="Lutzoni F."/>
            <person name="Magnuson J."/>
            <person name="Mondo S."/>
            <person name="Nolan M."/>
            <person name="Ohm R."/>
            <person name="Pangilinan J."/>
            <person name="Park H.-J."/>
            <person name="Ramirez L."/>
            <person name="Alfaro M."/>
            <person name="Sun H."/>
            <person name="Tritt A."/>
            <person name="Yoshinaga Y."/>
            <person name="Zwiers L.-H."/>
            <person name="Turgeon B."/>
            <person name="Goodwin S."/>
            <person name="Spatafora J."/>
            <person name="Crous P."/>
            <person name="Grigoriev I."/>
        </authorList>
    </citation>
    <scope>NUCLEOTIDE SEQUENCE</scope>
    <source>
        <strain evidence="4">CBS 121739</strain>
    </source>
</reference>
<dbReference type="InterPro" id="IPR036871">
    <property type="entry name" value="PX_dom_sf"/>
</dbReference>
<dbReference type="InterPro" id="IPR003123">
    <property type="entry name" value="VPS9"/>
</dbReference>
<dbReference type="PROSITE" id="PS51205">
    <property type="entry name" value="VPS9"/>
    <property type="match status" value="1"/>
</dbReference>
<dbReference type="GO" id="GO:0005085">
    <property type="term" value="F:guanyl-nucleotide exchange factor activity"/>
    <property type="evidence" value="ECO:0007669"/>
    <property type="project" value="TreeGrafter"/>
</dbReference>
<dbReference type="Pfam" id="PF13857">
    <property type="entry name" value="Ank_5"/>
    <property type="match status" value="1"/>
</dbReference>
<gene>
    <name evidence="4" type="ORF">EJ05DRAFT_472981</name>
</gene>
<name>A0A6A6WK10_9PEZI</name>
<protein>
    <recommendedName>
        <fullName evidence="3">VPS9 domain-containing protein</fullName>
    </recommendedName>
</protein>
<dbReference type="FunFam" id="1.25.40.20:FF:000443">
    <property type="entry name" value="Putative vps9 domain protein"/>
    <property type="match status" value="1"/>
</dbReference>
<dbReference type="SMART" id="SM00248">
    <property type="entry name" value="ANK"/>
    <property type="match status" value="5"/>
</dbReference>
<feature type="region of interest" description="Disordered" evidence="2">
    <location>
        <begin position="229"/>
        <end position="254"/>
    </location>
</feature>
<dbReference type="InterPro" id="IPR037191">
    <property type="entry name" value="VPS9_dom_sf"/>
</dbReference>
<dbReference type="Gene3D" id="1.25.40.20">
    <property type="entry name" value="Ankyrin repeat-containing domain"/>
    <property type="match status" value="2"/>
</dbReference>
<sequence length="1332" mass="146953">MHPLNPFLRAFFRSTLPAQCSPVQHHVLLVPTTEVLSNARDHDTNALYTDLASSEDFLASHVIRVPGGGFIPPNNSKDVNNFRESRGKAKQYSTCNGRTVIIKDSFVYSNKGFKTLNQAQLLQDVIYYPDTTEAPAWVIYYISKPLVGTYEKTPILPAIYPIEEAKGNTLSPAEARSPKDTNVVSATPKKKDVKSFNDLLNNFPMIARQMQSGLERLFKEFGKEFDKPLPAIPAEDSTRKRHRRSSSVSSSNSVPISIHSTVSTRFSGVARQIEISDEEDIMRTALETAVTAAIDLFQMVDKAQLSLLGASTDLTGPMVERMIERYVTEQVHGSVLFPRVCQIRKLDDVELEKRIRQMTDVDISQVGVPIEGGREGRRELTIRLTKAVAEFKKMGVAESPQEMMDVLLSTQKALTTEAPETLASNTVAAQGGGGQVEKPSVTLTVNADTLVSLLLIVVIRSSIRHLHARLSYMRHFIFIDDVESGEIGYALSTFEAVVSYLASDAASLRKSSRRNRKLWEATKAGNISVMREVLEQGNVNGDGHTNEMYTNRLRRPNSHDTTDNLSIGGTTLAPTMSQLSSQRSSIADVPGEAGLAHVFPFARAHAPSPPLSEMGLKRKKRVTLDTRSMSSSSLYSYRSRSDTVDSRASGYSGVEGDTGIKTLCHTQGPDGDSVLMMAVVAKQAESLGYLLSLHDYFGLDEVLEDCNNEGTTLLSAAVQSGHEPTSEVLMDYILDLAPNEDVARTYIKQQDDRGRCAGHYMFNQPELISRIGHLIDWTLKDKNGQTPLFALCRCYDHDKYRWMVEQGLSAATSAQGDEQALHLDEHMDSKGNTLLHIANDAQVALRLLYHADSDVNASNERHFTPLMVASKYGRTELVRALFGDARVDVAAKDLRGLTAVELAKDDEVRNRIDDLILMSNDAGKDGRITTVVRSFFVEDGSIRLVLKSGAPNENSTITVTTCRRSLTDFENLSRWLATELPASWLPAIGQFPSPFLIPSKPSRAVLRDIQVQLDTFLKILLGHSTFSTHEMVWEFFLVPEMDPSLLAERSRRKAETRSERVREEYSPVRDVREVETFVQHALESVRSVHHSAKSVVRRSNKVRTAGTDLSEAAALSASALASLAFLPPTHVAAYERYTKAIGPSESEPMQGFYYSMVGISSTITAILAALGRPSSLIGSMGQSQKAIERHSLSIRRSDRWPLGLLDDTRSRIQRDAADKMDKSLGELESLGKELRYTQQTVAGELAAWQESHARTGREACRKLARRMVVQEKARLESMRRAIRGLGLGLGTGKRQRGTDADAGAAATMRMGEAVSSSEQNGSAGVGQGPELE</sequence>
<dbReference type="Proteomes" id="UP000799437">
    <property type="component" value="Unassembled WGS sequence"/>
</dbReference>
<dbReference type="PANTHER" id="PTHR24170">
    <property type="entry name" value="ANKYRIN REPEAT DOMAIN-CONTAINING PROTEIN 27"/>
    <property type="match status" value="1"/>
</dbReference>
<evidence type="ECO:0000256" key="2">
    <source>
        <dbReference type="SAM" id="MobiDB-lite"/>
    </source>
</evidence>
<dbReference type="PANTHER" id="PTHR24170:SF1">
    <property type="entry name" value="DOMAIN PROTEIN, PUTATIVE (AFU_ORTHOLOGUE AFUA_1G09870)-RELATED"/>
    <property type="match status" value="1"/>
</dbReference>
<evidence type="ECO:0000256" key="1">
    <source>
        <dbReference type="ARBA" id="ARBA00007428"/>
    </source>
</evidence>
<dbReference type="SUPFAM" id="SSF48403">
    <property type="entry name" value="Ankyrin repeat"/>
    <property type="match status" value="1"/>
</dbReference>
<dbReference type="OrthoDB" id="7464126at2759"/>
<dbReference type="GO" id="GO:0005770">
    <property type="term" value="C:late endosome"/>
    <property type="evidence" value="ECO:0007669"/>
    <property type="project" value="TreeGrafter"/>
</dbReference>
<dbReference type="InterPro" id="IPR002110">
    <property type="entry name" value="Ankyrin_rpt"/>
</dbReference>
<feature type="domain" description="VPS9" evidence="3">
    <location>
        <begin position="345"/>
        <end position="510"/>
    </location>
</feature>
<dbReference type="GO" id="GO:0035091">
    <property type="term" value="F:phosphatidylinositol binding"/>
    <property type="evidence" value="ECO:0007669"/>
    <property type="project" value="InterPro"/>
</dbReference>
<feature type="region of interest" description="Disordered" evidence="2">
    <location>
        <begin position="550"/>
        <end position="570"/>
    </location>
</feature>
<dbReference type="RefSeq" id="XP_033604502.1">
    <property type="nucleotide sequence ID" value="XM_033743293.1"/>
</dbReference>
<evidence type="ECO:0000313" key="5">
    <source>
        <dbReference type="Proteomes" id="UP000799437"/>
    </source>
</evidence>
<feature type="compositionally biased region" description="Low complexity" evidence="2">
    <location>
        <begin position="1300"/>
        <end position="1310"/>
    </location>
</feature>
<dbReference type="Gene3D" id="1.20.1050.80">
    <property type="entry name" value="VPS9 domain"/>
    <property type="match status" value="1"/>
</dbReference>
<dbReference type="EMBL" id="ML996566">
    <property type="protein sequence ID" value="KAF2762051.1"/>
    <property type="molecule type" value="Genomic_DNA"/>
</dbReference>
<evidence type="ECO:0000313" key="4">
    <source>
        <dbReference type="EMBL" id="KAF2762051.1"/>
    </source>
</evidence>
<dbReference type="GeneID" id="54484347"/>
<dbReference type="Pfam" id="PF02204">
    <property type="entry name" value="VPS9"/>
    <property type="match status" value="1"/>
</dbReference>
<dbReference type="InterPro" id="IPR051248">
    <property type="entry name" value="UPF0507/Ank_repeat_27"/>
</dbReference>
<dbReference type="GO" id="GO:0005886">
    <property type="term" value="C:plasma membrane"/>
    <property type="evidence" value="ECO:0007669"/>
    <property type="project" value="TreeGrafter"/>
</dbReference>
<dbReference type="GO" id="GO:0030133">
    <property type="term" value="C:transport vesicle"/>
    <property type="evidence" value="ECO:0007669"/>
    <property type="project" value="TreeGrafter"/>
</dbReference>
<accession>A0A6A6WK10</accession>
<dbReference type="CDD" id="cd06093">
    <property type="entry name" value="PX_domain"/>
    <property type="match status" value="1"/>
</dbReference>
<keyword evidence="5" id="KW-1185">Reference proteome</keyword>
<feature type="compositionally biased region" description="Gly residues" evidence="2">
    <location>
        <begin position="1323"/>
        <end position="1332"/>
    </location>
</feature>